<dbReference type="EMBL" id="CP003344">
    <property type="protein sequence ID" value="AGA70324.1"/>
    <property type="molecule type" value="Genomic_DNA"/>
</dbReference>
<evidence type="ECO:0000259" key="10">
    <source>
        <dbReference type="Pfam" id="PF01618"/>
    </source>
</evidence>
<evidence type="ECO:0000256" key="8">
    <source>
        <dbReference type="SAM" id="MobiDB-lite"/>
    </source>
</evidence>
<evidence type="ECO:0000256" key="1">
    <source>
        <dbReference type="ARBA" id="ARBA00004651"/>
    </source>
</evidence>
<feature type="transmembrane region" description="Helical" evidence="9">
    <location>
        <begin position="214"/>
        <end position="235"/>
    </location>
</feature>
<keyword evidence="7" id="KW-0653">Protein transport</keyword>
<sequence>MNYFTIKLYALILYRVQKIKRKGGGRAAGRYTMDITTILGILIGFGALIIGFLLEGGHLSTLFLLPPAIIVFGGTFGAVFASFPLREMKKFTTWIKIAFTEKTYGTAEAYDTLIRFAEKARREGLLSLEQELETVEDRYTRQGMQLVIDGTDPDITREILESDIAVMEKRHKVGISVFEAAGGYSPTLGIIGTVMGLVHVLGNLTDPDSLSKSIAGAFLATLYGVAFANLLYLPIATKLKQKDRFEVAAMEMVMDGILSIQAGENPSILKEKLKTHLGNMSSEPVPARDESRSEIFNIN</sequence>
<organism evidence="12 13">
    <name type="scientific">Desulfitobacterium dichloroeliminans (strain LMG P-21439 / DCA1)</name>
    <dbReference type="NCBI Taxonomy" id="871963"/>
    <lineage>
        <taxon>Bacteria</taxon>
        <taxon>Bacillati</taxon>
        <taxon>Bacillota</taxon>
        <taxon>Clostridia</taxon>
        <taxon>Eubacteriales</taxon>
        <taxon>Desulfitobacteriaceae</taxon>
        <taxon>Desulfitobacterium</taxon>
    </lineage>
</organism>
<keyword evidence="3 9" id="KW-0812">Transmembrane</keyword>
<name>L0F914_DESDL</name>
<keyword evidence="5 9" id="KW-1133">Transmembrane helix</keyword>
<dbReference type="KEGG" id="ddl:Desdi_2912"/>
<gene>
    <name evidence="12" type="ordered locus">Desdi_2912</name>
</gene>
<keyword evidence="12" id="KW-0969">Cilium</keyword>
<keyword evidence="12" id="KW-0282">Flagellum</keyword>
<dbReference type="GO" id="GO:0015031">
    <property type="term" value="P:protein transport"/>
    <property type="evidence" value="ECO:0007669"/>
    <property type="project" value="UniProtKB-KW"/>
</dbReference>
<reference evidence="13" key="1">
    <citation type="submission" date="2012-02" db="EMBL/GenBank/DDBJ databases">
        <title>Complete sequence of Desulfitobacterium dichloroeliminans LMG P-21439.</title>
        <authorList>
            <person name="Lucas S."/>
            <person name="Han J."/>
            <person name="Lapidus A."/>
            <person name="Cheng J.-F."/>
            <person name="Goodwin L."/>
            <person name="Pitluck S."/>
            <person name="Peters L."/>
            <person name="Ovchinnikova G."/>
            <person name="Teshima H."/>
            <person name="Detter J.C."/>
            <person name="Han C."/>
            <person name="Tapia R."/>
            <person name="Land M."/>
            <person name="Hauser L."/>
            <person name="Kyrpides N."/>
            <person name="Ivanova N."/>
            <person name="Pagani I."/>
            <person name="Kruse T."/>
            <person name="de Vos W.M."/>
            <person name="Boon N."/>
            <person name="Smidt H."/>
            <person name="Woyke T."/>
        </authorList>
    </citation>
    <scope>NUCLEOTIDE SEQUENCE [LARGE SCALE GENOMIC DNA]</scope>
    <source>
        <strain evidence="13">LMG P-21439 / DCA1</strain>
    </source>
</reference>
<keyword evidence="2" id="KW-1003">Cell membrane</keyword>
<evidence type="ECO:0000256" key="6">
    <source>
        <dbReference type="ARBA" id="ARBA00023136"/>
    </source>
</evidence>
<comment type="similarity">
    <text evidence="7">Belongs to the exbB/tolQ family.</text>
</comment>
<dbReference type="PANTHER" id="PTHR30433">
    <property type="entry name" value="CHEMOTAXIS PROTEIN MOTA"/>
    <property type="match status" value="1"/>
</dbReference>
<evidence type="ECO:0000256" key="7">
    <source>
        <dbReference type="RuleBase" id="RU004057"/>
    </source>
</evidence>
<evidence type="ECO:0000313" key="12">
    <source>
        <dbReference type="EMBL" id="AGA70324.1"/>
    </source>
</evidence>
<protein>
    <submittedName>
        <fullName evidence="12">Flagellar motor component</fullName>
    </submittedName>
</protein>
<comment type="subcellular location">
    <subcellularLocation>
        <location evidence="1">Cell membrane</location>
        <topology evidence="1">Multi-pass membrane protein</topology>
    </subcellularLocation>
    <subcellularLocation>
        <location evidence="7">Membrane</location>
        <topology evidence="7">Multi-pass membrane protein</topology>
    </subcellularLocation>
</comment>
<dbReference type="STRING" id="871963.Desdi_2912"/>
<feature type="transmembrane region" description="Helical" evidence="9">
    <location>
        <begin position="60"/>
        <end position="83"/>
    </location>
</feature>
<evidence type="ECO:0000259" key="11">
    <source>
        <dbReference type="Pfam" id="PF20560"/>
    </source>
</evidence>
<dbReference type="NCBIfam" id="NF006583">
    <property type="entry name" value="PRK09109.1"/>
    <property type="match status" value="1"/>
</dbReference>
<evidence type="ECO:0000256" key="5">
    <source>
        <dbReference type="ARBA" id="ARBA00022989"/>
    </source>
</evidence>
<dbReference type="GO" id="GO:0006935">
    <property type="term" value="P:chemotaxis"/>
    <property type="evidence" value="ECO:0007669"/>
    <property type="project" value="InterPro"/>
</dbReference>
<feature type="region of interest" description="Disordered" evidence="8">
    <location>
        <begin position="279"/>
        <end position="299"/>
    </location>
</feature>
<dbReference type="PANTHER" id="PTHR30433:SF3">
    <property type="entry name" value="MOTILITY PROTEIN A"/>
    <property type="match status" value="1"/>
</dbReference>
<proteinExistence type="inferred from homology"/>
<feature type="transmembrane region" description="Helical" evidence="9">
    <location>
        <begin position="31"/>
        <end position="54"/>
    </location>
</feature>
<evidence type="ECO:0000256" key="9">
    <source>
        <dbReference type="SAM" id="Phobius"/>
    </source>
</evidence>
<evidence type="ECO:0000256" key="3">
    <source>
        <dbReference type="ARBA" id="ARBA00022692"/>
    </source>
</evidence>
<dbReference type="InterPro" id="IPR046786">
    <property type="entry name" value="MotA_N"/>
</dbReference>
<evidence type="ECO:0000256" key="2">
    <source>
        <dbReference type="ARBA" id="ARBA00022475"/>
    </source>
</evidence>
<accession>L0F914</accession>
<keyword evidence="4" id="KW-0283">Flagellar rotation</keyword>
<dbReference type="Proteomes" id="UP000010797">
    <property type="component" value="Chromosome"/>
</dbReference>
<evidence type="ECO:0000313" key="13">
    <source>
        <dbReference type="Proteomes" id="UP000010797"/>
    </source>
</evidence>
<dbReference type="AlphaFoldDB" id="L0F914"/>
<evidence type="ECO:0000256" key="4">
    <source>
        <dbReference type="ARBA" id="ARBA00022779"/>
    </source>
</evidence>
<feature type="domain" description="MotA/TolQ/ExbB proton channel" evidence="10">
    <location>
        <begin position="133"/>
        <end position="252"/>
    </location>
</feature>
<dbReference type="Pfam" id="PF01618">
    <property type="entry name" value="MotA_ExbB"/>
    <property type="match status" value="1"/>
</dbReference>
<keyword evidence="6 9" id="KW-0472">Membrane</keyword>
<dbReference type="HOGENOM" id="CLU_079895_1_0_9"/>
<dbReference type="Pfam" id="PF20560">
    <property type="entry name" value="MotA_N"/>
    <property type="match status" value="1"/>
</dbReference>
<dbReference type="InterPro" id="IPR002898">
    <property type="entry name" value="MotA_ExbB_proton_chnl"/>
</dbReference>
<keyword evidence="7" id="KW-0813">Transport</keyword>
<feature type="transmembrane region" description="Helical" evidence="9">
    <location>
        <begin position="177"/>
        <end position="202"/>
    </location>
</feature>
<dbReference type="InterPro" id="IPR047055">
    <property type="entry name" value="MotA-like"/>
</dbReference>
<keyword evidence="13" id="KW-1185">Reference proteome</keyword>
<keyword evidence="12" id="KW-0966">Cell projection</keyword>
<dbReference type="eggNOG" id="COG1291">
    <property type="taxonomic scope" value="Bacteria"/>
</dbReference>
<feature type="domain" description="Motility protein A N-terminal" evidence="11">
    <location>
        <begin position="38"/>
        <end position="117"/>
    </location>
</feature>
<dbReference type="GO" id="GO:0071978">
    <property type="term" value="P:bacterial-type flagellum-dependent swarming motility"/>
    <property type="evidence" value="ECO:0007669"/>
    <property type="project" value="InterPro"/>
</dbReference>
<dbReference type="GO" id="GO:0005886">
    <property type="term" value="C:plasma membrane"/>
    <property type="evidence" value="ECO:0007669"/>
    <property type="project" value="UniProtKB-SubCell"/>
</dbReference>